<dbReference type="InterPro" id="IPR011032">
    <property type="entry name" value="GroES-like_sf"/>
</dbReference>
<dbReference type="CDD" id="cd08276">
    <property type="entry name" value="MDR7"/>
    <property type="match status" value="1"/>
</dbReference>
<dbReference type="SMART" id="SM00829">
    <property type="entry name" value="PKS_ER"/>
    <property type="match status" value="1"/>
</dbReference>
<proteinExistence type="predicted"/>
<dbReference type="InterPro" id="IPR013154">
    <property type="entry name" value="ADH-like_N"/>
</dbReference>
<dbReference type="PANTHER" id="PTHR45033:SF2">
    <property type="entry name" value="ZINC-TYPE ALCOHOL DEHYDROGENASE-LIKE PROTEIN C1773.06C"/>
    <property type="match status" value="1"/>
</dbReference>
<dbReference type="EMBL" id="DMAI01000088">
    <property type="protein sequence ID" value="HAE46848.1"/>
    <property type="molecule type" value="Genomic_DNA"/>
</dbReference>
<dbReference type="Pfam" id="PF08240">
    <property type="entry name" value="ADH_N"/>
    <property type="match status" value="1"/>
</dbReference>
<dbReference type="InterPro" id="IPR013149">
    <property type="entry name" value="ADH-like_C"/>
</dbReference>
<dbReference type="SUPFAM" id="SSF51735">
    <property type="entry name" value="NAD(P)-binding Rossmann-fold domains"/>
    <property type="match status" value="1"/>
</dbReference>
<dbReference type="Gene3D" id="3.90.180.10">
    <property type="entry name" value="Medium-chain alcohol dehydrogenases, catalytic domain"/>
    <property type="match status" value="1"/>
</dbReference>
<reference evidence="2 3" key="1">
    <citation type="journal article" date="2018" name="Nat. Biotechnol.">
        <title>A standardized bacterial taxonomy based on genome phylogeny substantially revises the tree of life.</title>
        <authorList>
            <person name="Parks D.H."/>
            <person name="Chuvochina M."/>
            <person name="Waite D.W."/>
            <person name="Rinke C."/>
            <person name="Skarshewski A."/>
            <person name="Chaumeil P.A."/>
            <person name="Hugenholtz P."/>
        </authorList>
    </citation>
    <scope>NUCLEOTIDE SEQUENCE [LARGE SCALE GENOMIC DNA]</scope>
    <source>
        <strain evidence="2">UBA8739</strain>
    </source>
</reference>
<protein>
    <submittedName>
        <fullName evidence="2">Alcohol dehydrogenase</fullName>
    </submittedName>
</protein>
<dbReference type="GO" id="GO:0016491">
    <property type="term" value="F:oxidoreductase activity"/>
    <property type="evidence" value="ECO:0007669"/>
    <property type="project" value="InterPro"/>
</dbReference>
<name>A0A3B9IGN1_9PROT</name>
<evidence type="ECO:0000259" key="1">
    <source>
        <dbReference type="SMART" id="SM00829"/>
    </source>
</evidence>
<dbReference type="InterPro" id="IPR036291">
    <property type="entry name" value="NAD(P)-bd_dom_sf"/>
</dbReference>
<comment type="caution">
    <text evidence="2">The sequence shown here is derived from an EMBL/GenBank/DDBJ whole genome shotgun (WGS) entry which is preliminary data.</text>
</comment>
<gene>
    <name evidence="2" type="ORF">DCK97_05455</name>
</gene>
<accession>A0A3B9IGN1</accession>
<dbReference type="PANTHER" id="PTHR45033">
    <property type="match status" value="1"/>
</dbReference>
<sequence>MTDGTMTRWTISAHDIATLRPETLPIPSPGPGEVLVKIGAVALNYRDKMVVETGMGLPLSLPVSPASDMAGRVLATGAGVSRFKTDDRVIAQFIPDWIDGRRPGGAWPLPLDTLAGTLPGLLATHAVLPEDWLVAAPRSLDDAGAATLPVAGLTAWMALVEYGRIRAGDTVLVQGTGGVALFGLQIARAHGARVLVTSGSADKLAQARALGADHGIDRGAGDWAAAAVAATGGRGVDHLLEVAGGAGLGTSLRALAPGGRISVIGVLDGAEISANVKPLLTKAPVIQGIAVGHRRGLEDLVRAVDMLGLQPVIARRYRPDAIREAFAHLDRGPFGKLVIEMD</sequence>
<dbReference type="Proteomes" id="UP000257706">
    <property type="component" value="Unassembled WGS sequence"/>
</dbReference>
<dbReference type="Pfam" id="PF00107">
    <property type="entry name" value="ADH_zinc_N"/>
    <property type="match status" value="1"/>
</dbReference>
<dbReference type="SUPFAM" id="SSF50129">
    <property type="entry name" value="GroES-like"/>
    <property type="match status" value="1"/>
</dbReference>
<dbReference type="InterPro" id="IPR052711">
    <property type="entry name" value="Zinc_ADH-like"/>
</dbReference>
<evidence type="ECO:0000313" key="3">
    <source>
        <dbReference type="Proteomes" id="UP000257706"/>
    </source>
</evidence>
<dbReference type="InterPro" id="IPR020843">
    <property type="entry name" value="ER"/>
</dbReference>
<dbReference type="AlphaFoldDB" id="A0A3B9IGN1"/>
<evidence type="ECO:0000313" key="2">
    <source>
        <dbReference type="EMBL" id="HAE46848.1"/>
    </source>
</evidence>
<organism evidence="2 3">
    <name type="scientific">Tistrella mobilis</name>
    <dbReference type="NCBI Taxonomy" id="171437"/>
    <lineage>
        <taxon>Bacteria</taxon>
        <taxon>Pseudomonadati</taxon>
        <taxon>Pseudomonadota</taxon>
        <taxon>Alphaproteobacteria</taxon>
        <taxon>Geminicoccales</taxon>
        <taxon>Geminicoccaceae</taxon>
        <taxon>Tistrella</taxon>
    </lineage>
</organism>
<dbReference type="Gene3D" id="3.40.50.720">
    <property type="entry name" value="NAD(P)-binding Rossmann-like Domain"/>
    <property type="match status" value="1"/>
</dbReference>
<feature type="domain" description="Enoyl reductase (ER)" evidence="1">
    <location>
        <begin position="14"/>
        <end position="339"/>
    </location>
</feature>